<dbReference type="Proteomes" id="UP000180235">
    <property type="component" value="Chromosome"/>
</dbReference>
<keyword evidence="2" id="KW-1185">Reference proteome</keyword>
<dbReference type="STRING" id="1188229.GlitD10_1509"/>
<proteinExistence type="predicted"/>
<dbReference type="OrthoDB" id="490422at2"/>
<name>A0A1J0AD43_9CYAN</name>
<dbReference type="EMBL" id="CP017675">
    <property type="protein sequence ID" value="APB33832.1"/>
    <property type="molecule type" value="Genomic_DNA"/>
</dbReference>
<protein>
    <submittedName>
        <fullName evidence="1">Uncharacterized protein</fullName>
    </submittedName>
</protein>
<gene>
    <name evidence="1" type="ORF">GlitD10_1509</name>
</gene>
<reference evidence="1 2" key="1">
    <citation type="submission" date="2016-10" db="EMBL/GenBank/DDBJ databases">
        <title>Description of Gloeomargarita lithophora gen. nov., sp. nov., a thylakoid-bearing basal-branching cyanobacterium with intracellular carbonates, and proposal for Gloeomargaritales ord. nov.</title>
        <authorList>
            <person name="Moreira D."/>
            <person name="Tavera R."/>
            <person name="Benzerara K."/>
            <person name="Skouri-Panet F."/>
            <person name="Couradeau E."/>
            <person name="Gerard E."/>
            <person name="Loussert C."/>
            <person name="Novelo E."/>
            <person name="Zivanovic Y."/>
            <person name="Lopez-Garcia P."/>
        </authorList>
    </citation>
    <scope>NUCLEOTIDE SEQUENCE [LARGE SCALE GENOMIC DNA]</scope>
    <source>
        <strain evidence="1 2">D10</strain>
    </source>
</reference>
<organism evidence="1 2">
    <name type="scientific">Gloeomargarita lithophora Alchichica-D10</name>
    <dbReference type="NCBI Taxonomy" id="1188229"/>
    <lineage>
        <taxon>Bacteria</taxon>
        <taxon>Bacillati</taxon>
        <taxon>Cyanobacteriota</taxon>
        <taxon>Cyanophyceae</taxon>
        <taxon>Gloeomargaritales</taxon>
        <taxon>Gloeomargaritaceae</taxon>
        <taxon>Gloeomargarita</taxon>
    </lineage>
</organism>
<accession>A0A1J0AD43</accession>
<dbReference type="KEGG" id="glt:GlitD10_1509"/>
<sequence length="380" mass="43062">MPTMTLAEAPTIASVSTQLEQSPHYLRIKKLLIFTCTGTWETHPDRLAAIDVRDLVAQTLEARPTMRELRPTLENLVRSLNKPVEYLPVAETILRSIAALYPDEDPTEWFRTQAPRPQTAVLPPQEWFDLRLELVNRTNPLRIKIIIAKTLRQGEVTPTAPWLTVKGLELERLLPDLLLACPDYGELCQRLETVAMQLEEPEEYQQVVGTLLEVLEPVYQRLQKLQTISDADVPAWSPPAEDEPAIVVGPELLPAETALVDNTPVPADLEIEPVTPEAPLEPVVMPVPGVEPARVSDLFQQELQELSTEAELRRLVSTAVHQVIGDMEQVFRTLEADLETATRHLPPTTRYRYLREFVTQVQDMADRFAQILHRLEQRGQ</sequence>
<dbReference type="AlphaFoldDB" id="A0A1J0AD43"/>
<evidence type="ECO:0000313" key="1">
    <source>
        <dbReference type="EMBL" id="APB33832.1"/>
    </source>
</evidence>
<evidence type="ECO:0000313" key="2">
    <source>
        <dbReference type="Proteomes" id="UP000180235"/>
    </source>
</evidence>